<evidence type="ECO:0000313" key="2">
    <source>
        <dbReference type="EMBL" id="KGB77805.1"/>
    </source>
</evidence>
<dbReference type="KEGG" id="cdeu:CNBG_3643"/>
<dbReference type="OrthoDB" id="2574639at2759"/>
<feature type="compositionally biased region" description="Polar residues" evidence="1">
    <location>
        <begin position="97"/>
        <end position="107"/>
    </location>
</feature>
<dbReference type="GeneID" id="88179913"/>
<sequence length="164" mass="17590">MFLSAKRTFNLLLHTPIIPSTPGPQAIELATIPSTSAAFSTAAPPRLRARTISNLSVRGYDPSSPYYRSVGIQKRGYAERKTDEEAYPEEAEGTEAGSSDVSHSNAAFNKDANPETAAKGVEQETGKDYTRKSPANPNESRPSGKQGEQGSESPLNTSRHPAGR</sequence>
<dbReference type="Proteomes" id="UP000029445">
    <property type="component" value="Chromosome 1"/>
</dbReference>
<gene>
    <name evidence="2" type="ORF">CNBG_3643</name>
</gene>
<name>A0A095CB76_CRYD2</name>
<dbReference type="OMA" id="KRGYAEN"/>
<dbReference type="EMBL" id="CP025759">
    <property type="protein sequence ID" value="KGB77805.1"/>
    <property type="molecule type" value="Genomic_DNA"/>
</dbReference>
<keyword evidence="3" id="KW-1185">Reference proteome</keyword>
<accession>A0A095CB76</accession>
<feature type="compositionally biased region" description="Basic and acidic residues" evidence="1">
    <location>
        <begin position="121"/>
        <end position="131"/>
    </location>
</feature>
<dbReference type="AlphaFoldDB" id="A0A095CB76"/>
<reference evidence="2 3" key="1">
    <citation type="journal article" date="2011" name="MBio">
        <title>Genome variation in Cryptococcus gattii, an emerging pathogen of immunocompetent hosts.</title>
        <authorList>
            <person name="D'Souza C.A."/>
            <person name="Kronstad J.W."/>
            <person name="Taylor G."/>
            <person name="Warren R."/>
            <person name="Yuen M."/>
            <person name="Hu G."/>
            <person name="Jung W.H."/>
            <person name="Sham A."/>
            <person name="Kidd S.E."/>
            <person name="Tangen K."/>
            <person name="Lee N."/>
            <person name="Zeilmaker T."/>
            <person name="Sawkins J."/>
            <person name="McVicker G."/>
            <person name="Shah S."/>
            <person name="Gnerre S."/>
            <person name="Griggs A."/>
            <person name="Zeng Q."/>
            <person name="Bartlett K."/>
            <person name="Li W."/>
            <person name="Wang X."/>
            <person name="Heitman J."/>
            <person name="Stajich J.E."/>
            <person name="Fraser J.A."/>
            <person name="Meyer W."/>
            <person name="Carter D."/>
            <person name="Schein J."/>
            <person name="Krzywinski M."/>
            <person name="Kwon-Chung K.J."/>
            <person name="Varma A."/>
            <person name="Wang J."/>
            <person name="Brunham R."/>
            <person name="Fyfe M."/>
            <person name="Ouellette B.F."/>
            <person name="Siddiqui A."/>
            <person name="Marra M."/>
            <person name="Jones S."/>
            <person name="Holt R."/>
            <person name="Birren B.W."/>
            <person name="Galagan J.E."/>
            <person name="Cuomo C.A."/>
        </authorList>
    </citation>
    <scope>NUCLEOTIDE SEQUENCE [LARGE SCALE GENOMIC DNA]</scope>
    <source>
        <strain evidence="2 3">R265</strain>
    </source>
</reference>
<dbReference type="HOGENOM" id="CLU_1618943_0_0_1"/>
<organism evidence="2 3">
    <name type="scientific">Cryptococcus deuterogattii (strain R265)</name>
    <name type="common">Cryptococcus gattii VGII (strain R265)</name>
    <dbReference type="NCBI Taxonomy" id="294750"/>
    <lineage>
        <taxon>Eukaryota</taxon>
        <taxon>Fungi</taxon>
        <taxon>Dikarya</taxon>
        <taxon>Basidiomycota</taxon>
        <taxon>Agaricomycotina</taxon>
        <taxon>Tremellomycetes</taxon>
        <taxon>Tremellales</taxon>
        <taxon>Cryptococcaceae</taxon>
        <taxon>Cryptococcus</taxon>
        <taxon>Cryptococcus gattii species complex</taxon>
    </lineage>
</organism>
<feature type="compositionally biased region" description="Polar residues" evidence="1">
    <location>
        <begin position="133"/>
        <end position="164"/>
    </location>
</feature>
<reference evidence="2 3" key="2">
    <citation type="journal article" date="2018" name="Proc. Natl. Acad. Sci.">
        <title>RNAi is a critical determinant of centromere evolution in closely related fungi.</title>
        <authorList>
            <person name="Yadav V."/>
            <person name="Sun S."/>
            <person name="Billmyre R.B."/>
            <person name="Thimmappa B.C."/>
            <person name="Shea T."/>
            <person name="Lintner R."/>
            <person name="Bakkeren G."/>
            <person name="Cuomo C.A."/>
            <person name="Heitman J."/>
            <person name="Sanyal K."/>
        </authorList>
    </citation>
    <scope>NUCLEOTIDE SEQUENCE [LARGE SCALE GENOMIC DNA]</scope>
    <source>
        <strain evidence="2 3">R265</strain>
    </source>
</reference>
<protein>
    <submittedName>
        <fullName evidence="2">Uncharacterized protein</fullName>
    </submittedName>
</protein>
<dbReference type="RefSeq" id="XP_062883593.1">
    <property type="nucleotide sequence ID" value="XM_063027638.1"/>
</dbReference>
<evidence type="ECO:0000313" key="3">
    <source>
        <dbReference type="Proteomes" id="UP000029445"/>
    </source>
</evidence>
<proteinExistence type="predicted"/>
<feature type="region of interest" description="Disordered" evidence="1">
    <location>
        <begin position="56"/>
        <end position="164"/>
    </location>
</feature>
<dbReference type="VEuPathDB" id="FungiDB:CNBG_3643"/>
<evidence type="ECO:0000256" key="1">
    <source>
        <dbReference type="SAM" id="MobiDB-lite"/>
    </source>
</evidence>